<comment type="caution">
    <text evidence="3">The sequence shown here is derived from an EMBL/GenBank/DDBJ whole genome shotgun (WGS) entry which is preliminary data.</text>
</comment>
<feature type="transmembrane region" description="Helical" evidence="2">
    <location>
        <begin position="12"/>
        <end position="32"/>
    </location>
</feature>
<keyword evidence="2" id="KW-0472">Membrane</keyword>
<accession>A0ABT2EEC2</accession>
<reference evidence="3" key="1">
    <citation type="submission" date="2021-11" db="EMBL/GenBank/DDBJ databases">
        <title>Halomonas sp., isolated from a coastal aquaculture zone in Dongshan Bay.</title>
        <authorList>
            <person name="Lin W."/>
        </authorList>
    </citation>
    <scope>NUCLEOTIDE SEQUENCE</scope>
    <source>
        <strain evidence="3">Yzlin-01</strain>
    </source>
</reference>
<feature type="transmembrane region" description="Helical" evidence="2">
    <location>
        <begin position="90"/>
        <end position="110"/>
    </location>
</feature>
<keyword evidence="2" id="KW-1133">Transmembrane helix</keyword>
<proteinExistence type="predicted"/>
<feature type="transmembrane region" description="Helical" evidence="2">
    <location>
        <begin position="39"/>
        <end position="56"/>
    </location>
</feature>
<dbReference type="EMBL" id="JAJISC010000002">
    <property type="protein sequence ID" value="MCS2609004.1"/>
    <property type="molecule type" value="Genomic_DNA"/>
</dbReference>
<evidence type="ECO:0000256" key="1">
    <source>
        <dbReference type="SAM" id="MobiDB-lite"/>
    </source>
</evidence>
<dbReference type="Proteomes" id="UP001165542">
    <property type="component" value="Unassembled WGS sequence"/>
</dbReference>
<feature type="region of interest" description="Disordered" evidence="1">
    <location>
        <begin position="116"/>
        <end position="146"/>
    </location>
</feature>
<keyword evidence="4" id="KW-1185">Reference proteome</keyword>
<evidence type="ECO:0000256" key="2">
    <source>
        <dbReference type="SAM" id="Phobius"/>
    </source>
</evidence>
<gene>
    <name evidence="3" type="ORF">LLY24_06685</name>
</gene>
<organism evidence="3 4">
    <name type="scientific">Halomonas dongshanensis</name>
    <dbReference type="NCBI Taxonomy" id="2890835"/>
    <lineage>
        <taxon>Bacteria</taxon>
        <taxon>Pseudomonadati</taxon>
        <taxon>Pseudomonadota</taxon>
        <taxon>Gammaproteobacteria</taxon>
        <taxon>Oceanospirillales</taxon>
        <taxon>Halomonadaceae</taxon>
        <taxon>Halomonas</taxon>
    </lineage>
</organism>
<keyword evidence="2" id="KW-0812">Transmembrane</keyword>
<evidence type="ECO:0000313" key="3">
    <source>
        <dbReference type="EMBL" id="MCS2609004.1"/>
    </source>
</evidence>
<evidence type="ECO:0000313" key="4">
    <source>
        <dbReference type="Proteomes" id="UP001165542"/>
    </source>
</evidence>
<protein>
    <submittedName>
        <fullName evidence="3">Uncharacterized protein</fullName>
    </submittedName>
</protein>
<sequence>MLVGESMSLLWLSYYAVSLVVLVAVYLALGIFPRLLRLVLTWVIAGAMWAPARFQLPLLEDGEFYTGWAPAAMVAAVSTFEHDHSALLGGLLWLIVFMGVGAVVGIALWWRKRTPELDDEDDTPQPRRPRAPRQEPSVARREPVIR</sequence>
<name>A0ABT2EEC2_9GAMM</name>